<dbReference type="AlphaFoldDB" id="A0A9P0CH33"/>
<dbReference type="InterPro" id="IPR049012">
    <property type="entry name" value="Mutator_transp_dom"/>
</dbReference>
<evidence type="ECO:0000259" key="1">
    <source>
        <dbReference type="Pfam" id="PF20700"/>
    </source>
</evidence>
<protein>
    <recommendedName>
        <fullName evidence="1">Mutator-like transposase domain-containing protein</fullName>
    </recommendedName>
</protein>
<dbReference type="Proteomes" id="UP001153636">
    <property type="component" value="Chromosome 12"/>
</dbReference>
<dbReference type="EMBL" id="OV651824">
    <property type="protein sequence ID" value="CAH1102119.1"/>
    <property type="molecule type" value="Genomic_DNA"/>
</dbReference>
<name>A0A9P0CH33_9CUCU</name>
<evidence type="ECO:0000313" key="2">
    <source>
        <dbReference type="EMBL" id="CAH1102119.1"/>
    </source>
</evidence>
<dbReference type="Pfam" id="PF20700">
    <property type="entry name" value="Mutator"/>
    <property type="match status" value="1"/>
</dbReference>
<organism evidence="2 3">
    <name type="scientific">Psylliodes chrysocephalus</name>
    <dbReference type="NCBI Taxonomy" id="3402493"/>
    <lineage>
        <taxon>Eukaryota</taxon>
        <taxon>Metazoa</taxon>
        <taxon>Ecdysozoa</taxon>
        <taxon>Arthropoda</taxon>
        <taxon>Hexapoda</taxon>
        <taxon>Insecta</taxon>
        <taxon>Pterygota</taxon>
        <taxon>Neoptera</taxon>
        <taxon>Endopterygota</taxon>
        <taxon>Coleoptera</taxon>
        <taxon>Polyphaga</taxon>
        <taxon>Cucujiformia</taxon>
        <taxon>Chrysomeloidea</taxon>
        <taxon>Chrysomelidae</taxon>
        <taxon>Galerucinae</taxon>
        <taxon>Alticini</taxon>
        <taxon>Psylliodes</taxon>
    </lineage>
</organism>
<dbReference type="OrthoDB" id="8194943at2759"/>
<evidence type="ECO:0000313" key="3">
    <source>
        <dbReference type="Proteomes" id="UP001153636"/>
    </source>
</evidence>
<sequence length="499" mass="57572">MGRNLFKGKIKNIATKRKSMSRRMENVRLHKRIILADIQNIKTSELSLLDDSIDNTNIQRTLFATSSVLSPMESQPGCSFWDESISKSKVDSVNNSQGIHLEVGNSNEVTLSGRRIVDINYVFKQILSGKKHTPFDCSISDMKVINEFRNGYISTFMLQCKMCNIIEQIHTEDPGNVGNDTDILNINSAITLGAISTGIGYSTLEEMFAAINMPSMAEKKKTKSSSKNCLVPIVLRKELEKNSKRLRICINKAIKHRIAEDIPMVKKIEYLRKDILNVPSHVFGEHAQCKEIKYFKCSETNKPETNLIPAMTDCGLYRDIHIFLNRLLINVDSLIADLDTNVAEHYNSVVCKFVGGKRVNFSKRRSYQSRCEAACISFNKGADYYGSIHKNYIVRSPNIFTQKYMEKVNRRRMRYREMKKQRKARRQLLRSKRENAPADKHYGATAENIYFDEAFWKTMLKKLEIFYFKCILPELLDSRMRRGLEMRKIFLQGKENICK</sequence>
<reference evidence="2" key="1">
    <citation type="submission" date="2022-01" db="EMBL/GenBank/DDBJ databases">
        <authorList>
            <person name="King R."/>
        </authorList>
    </citation>
    <scope>NUCLEOTIDE SEQUENCE</scope>
</reference>
<proteinExistence type="predicted"/>
<gene>
    <name evidence="2" type="ORF">PSYICH_LOCUS3232</name>
</gene>
<feature type="domain" description="Mutator-like transposase" evidence="1">
    <location>
        <begin position="113"/>
        <end position="227"/>
    </location>
</feature>
<keyword evidence="3" id="KW-1185">Reference proteome</keyword>
<accession>A0A9P0CH33</accession>